<dbReference type="InterPro" id="IPR051353">
    <property type="entry name" value="Tobamovirus_resist_UPF0261"/>
</dbReference>
<dbReference type="InterPro" id="IPR008322">
    <property type="entry name" value="UPF0261"/>
</dbReference>
<dbReference type="InterPro" id="IPR044122">
    <property type="entry name" value="UPF0261_N"/>
</dbReference>
<reference evidence="3 4" key="2">
    <citation type="journal article" date="2012" name="Eukaryot. Cell">
        <title>Genome update of Botrytis cinerea strains B05.10 and T4.</title>
        <authorList>
            <person name="Staats M."/>
            <person name="van Kan J.A."/>
        </authorList>
    </citation>
    <scope>NUCLEOTIDE SEQUENCE [LARGE SCALE GENOMIC DNA]</scope>
    <source>
        <strain evidence="3 4">B05.10</strain>
    </source>
</reference>
<dbReference type="EMBL" id="CP009807">
    <property type="protein sequence ID" value="ATZ47945.1"/>
    <property type="molecule type" value="Genomic_DNA"/>
</dbReference>
<dbReference type="Gene3D" id="3.40.50.12020">
    <property type="entry name" value="Uncharacterised protein family UPF0261, NN domain"/>
    <property type="match status" value="1"/>
</dbReference>
<name>A0A384JBF5_BOTFB</name>
<proteinExistence type="predicted"/>
<evidence type="ECO:0000313" key="4">
    <source>
        <dbReference type="Proteomes" id="UP000001798"/>
    </source>
</evidence>
<dbReference type="InterPro" id="IPR056778">
    <property type="entry name" value="UPF0261_C"/>
</dbReference>
<dbReference type="Pfam" id="PF23189">
    <property type="entry name" value="UPF0261_C"/>
    <property type="match status" value="1"/>
</dbReference>
<dbReference type="PANTHER" id="PTHR31862:SF1">
    <property type="entry name" value="UPF0261 DOMAIN PROTEIN (AFU_ORTHOLOGUE AFUA_1G10120)"/>
    <property type="match status" value="1"/>
</dbReference>
<dbReference type="OMA" id="RIAITMF"/>
<feature type="domain" description="UPF0261" evidence="2">
    <location>
        <begin position="194"/>
        <end position="418"/>
    </location>
</feature>
<evidence type="ECO:0000259" key="1">
    <source>
        <dbReference type="Pfam" id="PF06792"/>
    </source>
</evidence>
<sequence>MSHPAILLLGTFDSKREEILYLRTQILTHSQPNTRVHLADVGREPASDPEITIPQSEILSYASSPLDYSTLSRGEYIEHISICATNLIRSLFEKKSIHAIIGLGGSGGTSLSASIMRNGLPIGFPKLLVSTMASGNTGPYVGETDITMMYSVVDIAGTNSILKGILDNAAGAISGLAKAYWLRNQAEEKNEPRKKGIGLTMFGITTPCVEKVQEILQNERKLKNEYEIYIFHATGAGGKAMERLIREKRIDAVLDITTTEITDLVCGGILSAGPERLSAAAEMGIPQVVSVGACDCVNFGPRDSVPERFGERLLVQHNPEVTLMRTNKDECVEIGKFIAGRLKEKAKNKELVKICLPKKGTSILAVEGGKFHDVEADKMLFETIQDGLDGTGIEVLEKDYAVNDQEFAKFLADQLVKLVSKAS</sequence>
<dbReference type="OrthoDB" id="10264588at2759"/>
<feature type="domain" description="UPF0261" evidence="1">
    <location>
        <begin position="5"/>
        <end position="180"/>
    </location>
</feature>
<dbReference type="KEGG" id="bfu:BCIN_03g02210"/>
<dbReference type="VEuPathDB" id="FungiDB:Bcin03g02210"/>
<protein>
    <submittedName>
        <fullName evidence="3">Uncharacterized protein</fullName>
    </submittedName>
</protein>
<reference evidence="3 4" key="3">
    <citation type="journal article" date="2017" name="Mol. Plant Pathol.">
        <title>A gapless genome sequence of the fungus Botrytis cinerea.</title>
        <authorList>
            <person name="Van Kan J.A."/>
            <person name="Stassen J.H."/>
            <person name="Mosbach A."/>
            <person name="Van Der Lee T.A."/>
            <person name="Faino L."/>
            <person name="Farmer A.D."/>
            <person name="Papasotiriou D.G."/>
            <person name="Zhou S."/>
            <person name="Seidl M.F."/>
            <person name="Cottam E."/>
            <person name="Edel D."/>
            <person name="Hahn M."/>
            <person name="Schwartz D.C."/>
            <person name="Dietrich R.A."/>
            <person name="Widdison S."/>
            <person name="Scalliet G."/>
        </authorList>
    </citation>
    <scope>NUCLEOTIDE SEQUENCE [LARGE SCALE GENOMIC DNA]</scope>
    <source>
        <strain evidence="3 4">B05.10</strain>
    </source>
</reference>
<reference evidence="3 4" key="1">
    <citation type="journal article" date="2011" name="PLoS Genet.">
        <title>Genomic analysis of the necrotrophic fungal pathogens Sclerotinia sclerotiorum and Botrytis cinerea.</title>
        <authorList>
            <person name="Amselem J."/>
            <person name="Cuomo C.A."/>
            <person name="van Kan J.A."/>
            <person name="Viaud M."/>
            <person name="Benito E.P."/>
            <person name="Couloux A."/>
            <person name="Coutinho P.M."/>
            <person name="de Vries R.P."/>
            <person name="Dyer P.S."/>
            <person name="Fillinger S."/>
            <person name="Fournier E."/>
            <person name="Gout L."/>
            <person name="Hahn M."/>
            <person name="Kohn L."/>
            <person name="Lapalu N."/>
            <person name="Plummer K.M."/>
            <person name="Pradier J.M."/>
            <person name="Quevillon E."/>
            <person name="Sharon A."/>
            <person name="Simon A."/>
            <person name="ten Have A."/>
            <person name="Tudzynski B."/>
            <person name="Tudzynski P."/>
            <person name="Wincker P."/>
            <person name="Andrew M."/>
            <person name="Anthouard V."/>
            <person name="Beever R.E."/>
            <person name="Beffa R."/>
            <person name="Benoit I."/>
            <person name="Bouzid O."/>
            <person name="Brault B."/>
            <person name="Chen Z."/>
            <person name="Choquer M."/>
            <person name="Collemare J."/>
            <person name="Cotton P."/>
            <person name="Danchin E.G."/>
            <person name="Da Silva C."/>
            <person name="Gautier A."/>
            <person name="Giraud C."/>
            <person name="Giraud T."/>
            <person name="Gonzalez C."/>
            <person name="Grossetete S."/>
            <person name="Guldener U."/>
            <person name="Henrissat B."/>
            <person name="Howlett B.J."/>
            <person name="Kodira C."/>
            <person name="Kretschmer M."/>
            <person name="Lappartient A."/>
            <person name="Leroch M."/>
            <person name="Levis C."/>
            <person name="Mauceli E."/>
            <person name="Neuveglise C."/>
            <person name="Oeser B."/>
            <person name="Pearson M."/>
            <person name="Poulain J."/>
            <person name="Poussereau N."/>
            <person name="Quesneville H."/>
            <person name="Rascle C."/>
            <person name="Schumacher J."/>
            <person name="Segurens B."/>
            <person name="Sexton A."/>
            <person name="Silva E."/>
            <person name="Sirven C."/>
            <person name="Soanes D.M."/>
            <person name="Talbot N.J."/>
            <person name="Templeton M."/>
            <person name="Yandava C."/>
            <person name="Yarden O."/>
            <person name="Zeng Q."/>
            <person name="Rollins J.A."/>
            <person name="Lebrun M.H."/>
            <person name="Dickman M."/>
        </authorList>
    </citation>
    <scope>NUCLEOTIDE SEQUENCE [LARGE SCALE GENOMIC DNA]</scope>
    <source>
        <strain evidence="3 4">B05.10</strain>
    </source>
</reference>
<keyword evidence="4" id="KW-1185">Reference proteome</keyword>
<dbReference type="Pfam" id="PF06792">
    <property type="entry name" value="UPF0261"/>
    <property type="match status" value="1"/>
</dbReference>
<gene>
    <name evidence="3" type="ORF">BCIN_03g02210</name>
</gene>
<dbReference type="Gene3D" id="3.40.50.12030">
    <property type="entry name" value="Uncharacterised protein family UPF0261, NC domain"/>
    <property type="match status" value="1"/>
</dbReference>
<dbReference type="NCBIfam" id="NF002674">
    <property type="entry name" value="PRK02399.1-2"/>
    <property type="match status" value="1"/>
</dbReference>
<dbReference type="Proteomes" id="UP000001798">
    <property type="component" value="Chromosome 3"/>
</dbReference>
<dbReference type="CDD" id="cd15488">
    <property type="entry name" value="Tm-1-like"/>
    <property type="match status" value="1"/>
</dbReference>
<dbReference type="PIRSF" id="PIRSF033271">
    <property type="entry name" value="UCP033271"/>
    <property type="match status" value="1"/>
</dbReference>
<evidence type="ECO:0000259" key="2">
    <source>
        <dbReference type="Pfam" id="PF23189"/>
    </source>
</evidence>
<accession>A0A384JBF5</accession>
<dbReference type="GeneID" id="5435653"/>
<organism evidence="3 4">
    <name type="scientific">Botryotinia fuckeliana (strain B05.10)</name>
    <name type="common">Noble rot fungus</name>
    <name type="synonym">Botrytis cinerea</name>
    <dbReference type="NCBI Taxonomy" id="332648"/>
    <lineage>
        <taxon>Eukaryota</taxon>
        <taxon>Fungi</taxon>
        <taxon>Dikarya</taxon>
        <taxon>Ascomycota</taxon>
        <taxon>Pezizomycotina</taxon>
        <taxon>Leotiomycetes</taxon>
        <taxon>Helotiales</taxon>
        <taxon>Sclerotiniaceae</taxon>
        <taxon>Botrytis</taxon>
    </lineage>
</organism>
<dbReference type="AlphaFoldDB" id="A0A384JBF5"/>
<dbReference type="RefSeq" id="XP_001555090.1">
    <property type="nucleotide sequence ID" value="XM_001555040.2"/>
</dbReference>
<dbReference type="PANTHER" id="PTHR31862">
    <property type="entry name" value="UPF0261 DOMAIN PROTEIN (AFU_ORTHOLOGUE AFUA_1G10120)"/>
    <property type="match status" value="1"/>
</dbReference>
<evidence type="ECO:0000313" key="3">
    <source>
        <dbReference type="EMBL" id="ATZ47945.1"/>
    </source>
</evidence>